<dbReference type="PANTHER" id="PTHR45968:SF5">
    <property type="entry name" value="PROTEIN HOTHEAD"/>
    <property type="match status" value="1"/>
</dbReference>
<dbReference type="Gene3D" id="3.50.50.60">
    <property type="entry name" value="FAD/NAD(P)-binding domain"/>
    <property type="match status" value="2"/>
</dbReference>
<dbReference type="GO" id="GO:0016614">
    <property type="term" value="F:oxidoreductase activity, acting on CH-OH group of donors"/>
    <property type="evidence" value="ECO:0007669"/>
    <property type="project" value="InterPro"/>
</dbReference>
<proteinExistence type="predicted"/>
<evidence type="ECO:0000313" key="2">
    <source>
        <dbReference type="EMBL" id="KAK1281778.1"/>
    </source>
</evidence>
<feature type="domain" description="Glucose-methanol-choline oxidoreductase C-terminal" evidence="1">
    <location>
        <begin position="587"/>
        <end position="699"/>
    </location>
</feature>
<comment type="caution">
    <text evidence="2">The sequence shown here is derived from an EMBL/GenBank/DDBJ whole genome shotgun (WGS) entry which is preliminary data.</text>
</comment>
<dbReference type="Gene3D" id="3.30.560.10">
    <property type="entry name" value="Glucose Oxidase, domain 3"/>
    <property type="match status" value="1"/>
</dbReference>
<reference evidence="2" key="2">
    <citation type="submission" date="2023-06" db="EMBL/GenBank/DDBJ databases">
        <authorList>
            <person name="Ma L."/>
            <person name="Liu K.-W."/>
            <person name="Li Z."/>
            <person name="Hsiao Y.-Y."/>
            <person name="Qi Y."/>
            <person name="Fu T."/>
            <person name="Tang G."/>
            <person name="Zhang D."/>
            <person name="Sun W.-H."/>
            <person name="Liu D.-K."/>
            <person name="Li Y."/>
            <person name="Chen G.-Z."/>
            <person name="Liu X.-D."/>
            <person name="Liao X.-Y."/>
            <person name="Jiang Y.-T."/>
            <person name="Yu X."/>
            <person name="Hao Y."/>
            <person name="Huang J."/>
            <person name="Zhao X.-W."/>
            <person name="Ke S."/>
            <person name="Chen Y.-Y."/>
            <person name="Wu W.-L."/>
            <person name="Hsu J.-L."/>
            <person name="Lin Y.-F."/>
            <person name="Huang M.-D."/>
            <person name="Li C.-Y."/>
            <person name="Huang L."/>
            <person name="Wang Z.-W."/>
            <person name="Zhao X."/>
            <person name="Zhong W.-Y."/>
            <person name="Peng D.-H."/>
            <person name="Ahmad S."/>
            <person name="Lan S."/>
            <person name="Zhang J.-S."/>
            <person name="Tsai W.-C."/>
            <person name="Van De Peer Y."/>
            <person name="Liu Z.-J."/>
        </authorList>
    </citation>
    <scope>NUCLEOTIDE SEQUENCE</scope>
    <source>
        <strain evidence="2">CP</strain>
        <tissue evidence="2">Leaves</tissue>
    </source>
</reference>
<dbReference type="SUPFAM" id="SSF54373">
    <property type="entry name" value="FAD-linked reductases, C-terminal domain"/>
    <property type="match status" value="2"/>
</dbReference>
<protein>
    <submittedName>
        <fullName evidence="2">Protein HOTHEAD</fullName>
    </submittedName>
</protein>
<dbReference type="Pfam" id="PF05199">
    <property type="entry name" value="GMC_oxred_C"/>
    <property type="match status" value="2"/>
</dbReference>
<sequence>MGYKEASSFATTASPGGYDYIIVGGGTAGCPLAATLSKKYSVLLLERGGSPYGNINISRFENFKISLTDTSPGSPSQAFISTDGVINARARVLGGGTCLNAGFYSRASPRYVRRAGWDSELVNESYPWVERQIVHWPVLAPWQKALRDGLLAAGVTPINGYTYDHVYGTKVGGTTFDRDGFRHTAADLLSSGDPDNLHVLIHASVQRILFDTTKGTTSSLIKWVRRRHPLRGSNREPTAPPPERHWPARDLEKIGLPIVLDNAFVGKGMADNPMNSVFIPIKRPINKSLIQTVGITKMGAFIEASSGFSHSCESINCQHGIMSAETYSRMLTHVPAHCNGTQIGQLSTVPPKQRTLEMARAYAESKATLPKECCRGGSILAKIKGPLSTGELRLLNLDADEGPSVTFNYFNNPLDLQRCVYGVRTIEKIVRSGSFAGLIDDGAYSMEALLNMSVRANVNLIPKHTNDTKSVEQFCKDTVVTIWHYHGGCQVGKVVGKDYRVVGVDGLRVVDGSTFIGSPGTNPQATTYSRILTHVLAHCNGTQIGQLSTVPPKQRTLEMARAYAESKATLPKEAFQGGSILEKIKGPLSTGELRLLNLDADEGPSVTFNYFNNPLDLQRCVYGVRTIEKIVRSGSFAGLIDDVEKFCKDTVVTIWHYHGGCQVGKVVGKDYRVVGVDGLRVVDGSTFIGSPGTNPQATVCRSEDFERD</sequence>
<accession>A0AAV9C0I6</accession>
<dbReference type="PANTHER" id="PTHR45968">
    <property type="entry name" value="OSJNBA0019K04.7 PROTEIN"/>
    <property type="match status" value="1"/>
</dbReference>
<evidence type="ECO:0000313" key="3">
    <source>
        <dbReference type="Proteomes" id="UP001180020"/>
    </source>
</evidence>
<feature type="domain" description="Glucose-methanol-choline oxidoreductase C-terminal" evidence="1">
    <location>
        <begin position="386"/>
        <end position="528"/>
    </location>
</feature>
<dbReference type="Proteomes" id="UP001180020">
    <property type="component" value="Unassembled WGS sequence"/>
</dbReference>
<keyword evidence="3" id="KW-1185">Reference proteome</keyword>
<dbReference type="EMBL" id="JAUJYO010000022">
    <property type="protein sequence ID" value="KAK1281778.1"/>
    <property type="molecule type" value="Genomic_DNA"/>
</dbReference>
<reference evidence="2" key="1">
    <citation type="journal article" date="2023" name="Nat. Commun.">
        <title>Diploid and tetraploid genomes of Acorus and the evolution of monocots.</title>
        <authorList>
            <person name="Ma L."/>
            <person name="Liu K.W."/>
            <person name="Li Z."/>
            <person name="Hsiao Y.Y."/>
            <person name="Qi Y."/>
            <person name="Fu T."/>
            <person name="Tang G.D."/>
            <person name="Zhang D."/>
            <person name="Sun W.H."/>
            <person name="Liu D.K."/>
            <person name="Li Y."/>
            <person name="Chen G.Z."/>
            <person name="Liu X.D."/>
            <person name="Liao X.Y."/>
            <person name="Jiang Y.T."/>
            <person name="Yu X."/>
            <person name="Hao Y."/>
            <person name="Huang J."/>
            <person name="Zhao X.W."/>
            <person name="Ke S."/>
            <person name="Chen Y.Y."/>
            <person name="Wu W.L."/>
            <person name="Hsu J.L."/>
            <person name="Lin Y.F."/>
            <person name="Huang M.D."/>
            <person name="Li C.Y."/>
            <person name="Huang L."/>
            <person name="Wang Z.W."/>
            <person name="Zhao X."/>
            <person name="Zhong W.Y."/>
            <person name="Peng D.H."/>
            <person name="Ahmad S."/>
            <person name="Lan S."/>
            <person name="Zhang J.S."/>
            <person name="Tsai W.C."/>
            <person name="Van de Peer Y."/>
            <person name="Liu Z.J."/>
        </authorList>
    </citation>
    <scope>NUCLEOTIDE SEQUENCE</scope>
    <source>
        <strain evidence="2">CP</strain>
    </source>
</reference>
<name>A0AAV9C0I6_ACOCL</name>
<dbReference type="InterPro" id="IPR036188">
    <property type="entry name" value="FAD/NAD-bd_sf"/>
</dbReference>
<dbReference type="AlphaFoldDB" id="A0AAV9C0I6"/>
<gene>
    <name evidence="2" type="primary">HTH</name>
    <name evidence="2" type="ORF">QJS10_CPB22g00764</name>
</gene>
<evidence type="ECO:0000259" key="1">
    <source>
        <dbReference type="Pfam" id="PF05199"/>
    </source>
</evidence>
<dbReference type="SUPFAM" id="SSF51905">
    <property type="entry name" value="FAD/NAD(P)-binding domain"/>
    <property type="match status" value="2"/>
</dbReference>
<dbReference type="PROSITE" id="PS51257">
    <property type="entry name" value="PROKAR_LIPOPROTEIN"/>
    <property type="match status" value="1"/>
</dbReference>
<dbReference type="InterPro" id="IPR007867">
    <property type="entry name" value="GMC_OxRtase_C"/>
</dbReference>
<dbReference type="InterPro" id="IPR051871">
    <property type="entry name" value="GMC_Oxidoreductase-Related"/>
</dbReference>
<dbReference type="Gene3D" id="3.30.410.40">
    <property type="match status" value="1"/>
</dbReference>
<organism evidence="2 3">
    <name type="scientific">Acorus calamus</name>
    <name type="common">Sweet flag</name>
    <dbReference type="NCBI Taxonomy" id="4465"/>
    <lineage>
        <taxon>Eukaryota</taxon>
        <taxon>Viridiplantae</taxon>
        <taxon>Streptophyta</taxon>
        <taxon>Embryophyta</taxon>
        <taxon>Tracheophyta</taxon>
        <taxon>Spermatophyta</taxon>
        <taxon>Magnoliopsida</taxon>
        <taxon>Liliopsida</taxon>
        <taxon>Acoraceae</taxon>
        <taxon>Acorus</taxon>
    </lineage>
</organism>
<dbReference type="Pfam" id="PF13450">
    <property type="entry name" value="NAD_binding_8"/>
    <property type="match status" value="1"/>
</dbReference>